<evidence type="ECO:0000313" key="1">
    <source>
        <dbReference type="EMBL" id="RLE49446.1"/>
    </source>
</evidence>
<accession>A0A497EQQ8</accession>
<protein>
    <submittedName>
        <fullName evidence="1">Uncharacterized protein</fullName>
    </submittedName>
</protein>
<organism evidence="1 2">
    <name type="scientific">Thermoproteota archaeon</name>
    <dbReference type="NCBI Taxonomy" id="2056631"/>
    <lineage>
        <taxon>Archaea</taxon>
        <taxon>Thermoproteota</taxon>
    </lineage>
</organism>
<comment type="caution">
    <text evidence="1">The sequence shown here is derived from an EMBL/GenBank/DDBJ whole genome shotgun (WGS) entry which is preliminary data.</text>
</comment>
<reference evidence="1 2" key="1">
    <citation type="submission" date="2018-06" db="EMBL/GenBank/DDBJ databases">
        <title>Extensive metabolic versatility and redundancy in microbially diverse, dynamic hydrothermal sediments.</title>
        <authorList>
            <person name="Dombrowski N."/>
            <person name="Teske A."/>
            <person name="Baker B.J."/>
        </authorList>
    </citation>
    <scope>NUCLEOTIDE SEQUENCE [LARGE SCALE GENOMIC DNA]</scope>
    <source>
        <strain evidence="1">B34_G17</strain>
    </source>
</reference>
<sequence length="168" mass="18880">MITTFVLFSFVRNELFERRLHKALLAFVLSHTLLATLTAPHIVCAGGRVRLPATDINAVLWLGEHSPSSFFVAPGFGGWLGETAYILGGYDLRVGDYLFYEGLTPESIDKLARRDALIVPRSSLMHFEKTNACYHAPEMFRLLISKLSDDRNLVYSSGNLFVTIWLRG</sequence>
<dbReference type="EMBL" id="QMQX01000210">
    <property type="protein sequence ID" value="RLE49446.1"/>
    <property type="molecule type" value="Genomic_DNA"/>
</dbReference>
<gene>
    <name evidence="1" type="ORF">DRJ33_08235</name>
</gene>
<evidence type="ECO:0000313" key="2">
    <source>
        <dbReference type="Proteomes" id="UP000272051"/>
    </source>
</evidence>
<proteinExistence type="predicted"/>
<dbReference type="Proteomes" id="UP000272051">
    <property type="component" value="Unassembled WGS sequence"/>
</dbReference>
<dbReference type="AlphaFoldDB" id="A0A497EQQ8"/>
<name>A0A497EQQ8_9CREN</name>